<gene>
    <name evidence="7" type="ORF">NOSIN_09455</name>
</gene>
<accession>A0A1V3C023</accession>
<comment type="caution">
    <text evidence="7">The sequence shown here is derived from an EMBL/GenBank/DDBJ whole genome shotgun (WGS) entry which is preliminary data.</text>
</comment>
<evidence type="ECO:0000256" key="5">
    <source>
        <dbReference type="ARBA" id="ARBA00048391"/>
    </source>
</evidence>
<keyword evidence="3" id="KW-0808">Transferase</keyword>
<dbReference type="Pfam" id="PF05175">
    <property type="entry name" value="MTS"/>
    <property type="match status" value="1"/>
</dbReference>
<dbReference type="GO" id="GO:0032259">
    <property type="term" value="P:methylation"/>
    <property type="evidence" value="ECO:0007669"/>
    <property type="project" value="UniProtKB-KW"/>
</dbReference>
<feature type="domain" description="Methyltransferase small" evidence="6">
    <location>
        <begin position="96"/>
        <end position="169"/>
    </location>
</feature>
<dbReference type="InterPro" id="IPR007848">
    <property type="entry name" value="Small_mtfrase_dom"/>
</dbReference>
<dbReference type="NCBIfam" id="TIGR00536">
    <property type="entry name" value="hemK_fam"/>
    <property type="match status" value="1"/>
</dbReference>
<evidence type="ECO:0000256" key="4">
    <source>
        <dbReference type="ARBA" id="ARBA00022691"/>
    </source>
</evidence>
<dbReference type="NCBIfam" id="TIGR03704">
    <property type="entry name" value="PrmC_rel_meth"/>
    <property type="match status" value="1"/>
</dbReference>
<keyword evidence="8" id="KW-1185">Reference proteome</keyword>
<dbReference type="Proteomes" id="UP000189004">
    <property type="component" value="Unassembled WGS sequence"/>
</dbReference>
<evidence type="ECO:0000313" key="7">
    <source>
        <dbReference type="EMBL" id="OOC54003.1"/>
    </source>
</evidence>
<evidence type="ECO:0000256" key="2">
    <source>
        <dbReference type="ARBA" id="ARBA00022603"/>
    </source>
</evidence>
<dbReference type="SUPFAM" id="SSF53335">
    <property type="entry name" value="S-adenosyl-L-methionine-dependent methyltransferases"/>
    <property type="match status" value="1"/>
</dbReference>
<evidence type="ECO:0000256" key="3">
    <source>
        <dbReference type="ARBA" id="ARBA00022679"/>
    </source>
</evidence>
<dbReference type="InterPro" id="IPR029063">
    <property type="entry name" value="SAM-dependent_MTases_sf"/>
</dbReference>
<dbReference type="OrthoDB" id="9800643at2"/>
<dbReference type="EC" id="2.1.1.297" evidence="1"/>
<dbReference type="CDD" id="cd02440">
    <property type="entry name" value="AdoMet_MTases"/>
    <property type="match status" value="1"/>
</dbReference>
<dbReference type="GO" id="GO:0102559">
    <property type="term" value="F:peptide chain release factor N(5)-glutamine methyltransferase activity"/>
    <property type="evidence" value="ECO:0007669"/>
    <property type="project" value="UniProtKB-EC"/>
</dbReference>
<dbReference type="Gene3D" id="1.10.8.10">
    <property type="entry name" value="DNA helicase RuvA subunit, C-terminal domain"/>
    <property type="match status" value="1"/>
</dbReference>
<evidence type="ECO:0000256" key="1">
    <source>
        <dbReference type="ARBA" id="ARBA00012771"/>
    </source>
</evidence>
<dbReference type="RefSeq" id="WP_077690397.1">
    <property type="nucleotide sequence ID" value="NZ_MCOK01000001.1"/>
</dbReference>
<dbReference type="InterPro" id="IPR004556">
    <property type="entry name" value="HemK-like"/>
</dbReference>
<sequence length="259" mass="27648">MASPLSSVSLSTLITRLRSAGCVFAEEEAHLITSTAHTPDQLASMVERRCAGLPLEHVLGWAAFCGLRIQVDEGVFVPRPRTEFLAHKAASLLTPGAVAVDLCCGSGALGAVLAHTRDDITLHAADIDAASVACARRNLPGHPVHHGDLYHALPPRLRGRVHVLVANVPYVPTDRIALLPAEARVHEHHRSLDGGADGLDLVRRVTARARRWLAPGGHLLVEVQEQQVHAAVRAFTRGGLSCEVASCPEREATVLIGAR</sequence>
<dbReference type="PANTHER" id="PTHR18895">
    <property type="entry name" value="HEMK METHYLTRANSFERASE"/>
    <property type="match status" value="1"/>
</dbReference>
<organism evidence="7 8">
    <name type="scientific">Nocardiopsis sinuspersici</name>
    <dbReference type="NCBI Taxonomy" id="501010"/>
    <lineage>
        <taxon>Bacteria</taxon>
        <taxon>Bacillati</taxon>
        <taxon>Actinomycetota</taxon>
        <taxon>Actinomycetes</taxon>
        <taxon>Streptosporangiales</taxon>
        <taxon>Nocardiopsidaceae</taxon>
        <taxon>Nocardiopsis</taxon>
    </lineage>
</organism>
<name>A0A1V3C023_9ACTN</name>
<dbReference type="STRING" id="501010.NOSIN_09455"/>
<keyword evidence="2 7" id="KW-0489">Methyltransferase</keyword>
<comment type="catalytic activity">
    <reaction evidence="5">
        <text>L-glutaminyl-[peptide chain release factor] + S-adenosyl-L-methionine = N(5)-methyl-L-glutaminyl-[peptide chain release factor] + S-adenosyl-L-homocysteine + H(+)</text>
        <dbReference type="Rhea" id="RHEA:42896"/>
        <dbReference type="Rhea" id="RHEA-COMP:10271"/>
        <dbReference type="Rhea" id="RHEA-COMP:10272"/>
        <dbReference type="ChEBI" id="CHEBI:15378"/>
        <dbReference type="ChEBI" id="CHEBI:30011"/>
        <dbReference type="ChEBI" id="CHEBI:57856"/>
        <dbReference type="ChEBI" id="CHEBI:59789"/>
        <dbReference type="ChEBI" id="CHEBI:61891"/>
        <dbReference type="EC" id="2.1.1.297"/>
    </reaction>
</comment>
<dbReference type="AlphaFoldDB" id="A0A1V3C023"/>
<dbReference type="Gene3D" id="3.40.50.150">
    <property type="entry name" value="Vaccinia Virus protein VP39"/>
    <property type="match status" value="1"/>
</dbReference>
<dbReference type="InterPro" id="IPR022446">
    <property type="entry name" value="MeTrfrase_put"/>
</dbReference>
<dbReference type="EMBL" id="MCOK01000001">
    <property type="protein sequence ID" value="OOC54003.1"/>
    <property type="molecule type" value="Genomic_DNA"/>
</dbReference>
<evidence type="ECO:0000313" key="8">
    <source>
        <dbReference type="Proteomes" id="UP000189004"/>
    </source>
</evidence>
<evidence type="ECO:0000259" key="6">
    <source>
        <dbReference type="Pfam" id="PF05175"/>
    </source>
</evidence>
<protein>
    <recommendedName>
        <fullName evidence="1">peptide chain release factor N(5)-glutamine methyltransferase</fullName>
        <ecNumber evidence="1">2.1.1.297</ecNumber>
    </recommendedName>
</protein>
<dbReference type="PANTHER" id="PTHR18895:SF74">
    <property type="entry name" value="MTRF1L RELEASE FACTOR GLUTAMINE METHYLTRANSFERASE"/>
    <property type="match status" value="1"/>
</dbReference>
<dbReference type="InterPro" id="IPR050320">
    <property type="entry name" value="N5-glutamine_MTase"/>
</dbReference>
<keyword evidence="4" id="KW-0949">S-adenosyl-L-methionine</keyword>
<reference evidence="8" key="1">
    <citation type="submission" date="2016-08" db="EMBL/GenBank/DDBJ databases">
        <authorList>
            <person name="Tokovenko B."/>
            <person name="Kalinowski J."/>
        </authorList>
    </citation>
    <scope>NUCLEOTIDE SEQUENCE [LARGE SCALE GENOMIC DNA]</scope>
    <source>
        <strain evidence="8">UTMC102</strain>
    </source>
</reference>
<proteinExistence type="predicted"/>